<keyword evidence="11" id="KW-1185">Reference proteome</keyword>
<dbReference type="EMBL" id="BLZA01000005">
    <property type="protein sequence ID" value="GHJ84039.1"/>
    <property type="molecule type" value="Genomic_DNA"/>
</dbReference>
<gene>
    <name evidence="10" type="ORF">NliqN6_0441</name>
</gene>
<dbReference type="GO" id="GO:0017150">
    <property type="term" value="F:tRNA dihydrouridine synthase activity"/>
    <property type="evidence" value="ECO:0007669"/>
    <property type="project" value="InterPro"/>
</dbReference>
<dbReference type="PANTHER" id="PTHR11082">
    <property type="entry name" value="TRNA-DIHYDROURIDINE SYNTHASE"/>
    <property type="match status" value="1"/>
</dbReference>
<name>A0A8H3YC89_9TREE</name>
<evidence type="ECO:0000256" key="4">
    <source>
        <dbReference type="ARBA" id="ARBA00022664"/>
    </source>
</evidence>
<dbReference type="Gene3D" id="3.20.20.70">
    <property type="entry name" value="Aldolase class I"/>
    <property type="match status" value="1"/>
</dbReference>
<dbReference type="AlphaFoldDB" id="A0A8H3YC89"/>
<dbReference type="OrthoDB" id="9977870at2759"/>
<dbReference type="InterPro" id="IPR013785">
    <property type="entry name" value="Aldolase_TIM"/>
</dbReference>
<accession>A0A8H3YC89</accession>
<dbReference type="CDD" id="cd02801">
    <property type="entry name" value="DUS_like_FMN"/>
    <property type="match status" value="1"/>
</dbReference>
<dbReference type="InterPro" id="IPR018517">
    <property type="entry name" value="tRNA_hU_synthase_CS"/>
</dbReference>
<keyword evidence="3" id="KW-0288">FMN</keyword>
<evidence type="ECO:0000256" key="5">
    <source>
        <dbReference type="ARBA" id="ARBA00022694"/>
    </source>
</evidence>
<dbReference type="InterPro" id="IPR035587">
    <property type="entry name" value="DUS-like_FMN-bd"/>
</dbReference>
<dbReference type="SUPFAM" id="SSF51395">
    <property type="entry name" value="FMN-linked oxidoreductases"/>
    <property type="match status" value="1"/>
</dbReference>
<keyword evidence="4" id="KW-0507">mRNA processing</keyword>
<evidence type="ECO:0000313" key="10">
    <source>
        <dbReference type="EMBL" id="GHJ84039.1"/>
    </source>
</evidence>
<reference evidence="10" key="1">
    <citation type="submission" date="2020-07" db="EMBL/GenBank/DDBJ databases">
        <title>Draft Genome Sequence of a Deep-Sea Yeast, Naganishia (Cryptococcus) liquefaciens strain N6.</title>
        <authorList>
            <person name="Han Y.W."/>
            <person name="Kajitani R."/>
            <person name="Morimoto H."/>
            <person name="Parhat M."/>
            <person name="Tsubouchi H."/>
            <person name="Bakenova O."/>
            <person name="Ogata M."/>
            <person name="Argunhan B."/>
            <person name="Aoki R."/>
            <person name="Kajiwara S."/>
            <person name="Itoh T."/>
            <person name="Iwasaki H."/>
        </authorList>
    </citation>
    <scope>NUCLEOTIDE SEQUENCE</scope>
    <source>
        <strain evidence="10">N6</strain>
    </source>
</reference>
<sequence>MANDVSELASIDVNELPRPASLTPRQMLEEREDVNILAPLVRCSKLPFRHLASMYETHITHTPMILAEEFSRSQIARTADFSTSRYERGVYWMRERNRKRRKLEDEDGDSVARDQAYFSDLAARPLPCANQIDATYGRLPATVQSPGEDYVLTRGILLAQFASPNGKALADAVELISTPVADTEGESLRLVDGIDLNCGCPQPWAYASGIGSGLLRKPEIVADMVRAVKDRMGWNYDVSVKIRVDTDLKLTERLVQTAIHAGANHLTIHGRTRHQASTQAVSLPSIKFAVDAAKGEVPCVGNGDIWELEDVRTMRNETGVRGVMAARGLLANPVSSRALFAGYTSTPKHAVENFVKLTMDYSLIYPLFHRHVSYMLEGTMNKYERLYFNSLDSHVAVVDYMRLRRLSL</sequence>
<comment type="cofactor">
    <cofactor evidence="1">
        <name>FMN</name>
        <dbReference type="ChEBI" id="CHEBI:58210"/>
    </cofactor>
</comment>
<evidence type="ECO:0000313" key="11">
    <source>
        <dbReference type="Proteomes" id="UP000620104"/>
    </source>
</evidence>
<evidence type="ECO:0000256" key="1">
    <source>
        <dbReference type="ARBA" id="ARBA00001917"/>
    </source>
</evidence>
<dbReference type="GO" id="GO:0006397">
    <property type="term" value="P:mRNA processing"/>
    <property type="evidence" value="ECO:0007669"/>
    <property type="project" value="UniProtKB-KW"/>
</dbReference>
<dbReference type="PANTHER" id="PTHR11082:SF31">
    <property type="entry name" value="TRNA-DIHYDROURIDINE(20A_20B) SYNTHASE [NAD(P)+]-LIKE"/>
    <property type="match status" value="1"/>
</dbReference>
<keyword evidence="6" id="KW-0560">Oxidoreductase</keyword>
<protein>
    <recommendedName>
        <fullName evidence="9">DUS-like FMN-binding domain-containing protein</fullName>
    </recommendedName>
</protein>
<dbReference type="GO" id="GO:0050660">
    <property type="term" value="F:flavin adenine dinucleotide binding"/>
    <property type="evidence" value="ECO:0007669"/>
    <property type="project" value="InterPro"/>
</dbReference>
<dbReference type="Proteomes" id="UP000620104">
    <property type="component" value="Unassembled WGS sequence"/>
</dbReference>
<comment type="catalytic activity">
    <reaction evidence="8">
        <text>a 5,6-dihydrouridine in mRNA + NADP(+) = a uridine in mRNA + NADPH + H(+)</text>
        <dbReference type="Rhea" id="RHEA:69855"/>
        <dbReference type="Rhea" id="RHEA-COMP:14658"/>
        <dbReference type="Rhea" id="RHEA-COMP:17789"/>
        <dbReference type="ChEBI" id="CHEBI:15378"/>
        <dbReference type="ChEBI" id="CHEBI:57783"/>
        <dbReference type="ChEBI" id="CHEBI:58349"/>
        <dbReference type="ChEBI" id="CHEBI:65315"/>
        <dbReference type="ChEBI" id="CHEBI:74443"/>
    </reaction>
    <physiologicalReaction direction="right-to-left" evidence="8">
        <dbReference type="Rhea" id="RHEA:69857"/>
    </physiologicalReaction>
</comment>
<organism evidence="10 11">
    <name type="scientific">Naganishia liquefaciens</name>
    <dbReference type="NCBI Taxonomy" id="104408"/>
    <lineage>
        <taxon>Eukaryota</taxon>
        <taxon>Fungi</taxon>
        <taxon>Dikarya</taxon>
        <taxon>Basidiomycota</taxon>
        <taxon>Agaricomycotina</taxon>
        <taxon>Tremellomycetes</taxon>
        <taxon>Filobasidiales</taxon>
        <taxon>Filobasidiaceae</taxon>
        <taxon>Naganishia</taxon>
    </lineage>
</organism>
<evidence type="ECO:0000256" key="2">
    <source>
        <dbReference type="ARBA" id="ARBA00022630"/>
    </source>
</evidence>
<comment type="caution">
    <text evidence="10">The sequence shown here is derived from an EMBL/GenBank/DDBJ whole genome shotgun (WGS) entry which is preliminary data.</text>
</comment>
<proteinExistence type="predicted"/>
<evidence type="ECO:0000256" key="6">
    <source>
        <dbReference type="ARBA" id="ARBA00023002"/>
    </source>
</evidence>
<evidence type="ECO:0000256" key="3">
    <source>
        <dbReference type="ARBA" id="ARBA00022643"/>
    </source>
</evidence>
<keyword evidence="5" id="KW-0819">tRNA processing</keyword>
<feature type="domain" description="DUS-like FMN-binding" evidence="9">
    <location>
        <begin position="190"/>
        <end position="360"/>
    </location>
</feature>
<evidence type="ECO:0000256" key="7">
    <source>
        <dbReference type="ARBA" id="ARBA00048342"/>
    </source>
</evidence>
<evidence type="ECO:0000259" key="9">
    <source>
        <dbReference type="Pfam" id="PF01207"/>
    </source>
</evidence>
<comment type="catalytic activity">
    <reaction evidence="7">
        <text>a 5,6-dihydrouridine in mRNA + NAD(+) = a uridine in mRNA + NADH + H(+)</text>
        <dbReference type="Rhea" id="RHEA:69851"/>
        <dbReference type="Rhea" id="RHEA-COMP:14658"/>
        <dbReference type="Rhea" id="RHEA-COMP:17789"/>
        <dbReference type="ChEBI" id="CHEBI:15378"/>
        <dbReference type="ChEBI" id="CHEBI:57540"/>
        <dbReference type="ChEBI" id="CHEBI:57945"/>
        <dbReference type="ChEBI" id="CHEBI:65315"/>
        <dbReference type="ChEBI" id="CHEBI:74443"/>
    </reaction>
    <physiologicalReaction direction="right-to-left" evidence="7">
        <dbReference type="Rhea" id="RHEA:69853"/>
    </physiologicalReaction>
</comment>
<dbReference type="Pfam" id="PF01207">
    <property type="entry name" value="Dus"/>
    <property type="match status" value="1"/>
</dbReference>
<evidence type="ECO:0000256" key="8">
    <source>
        <dbReference type="ARBA" id="ARBA00049447"/>
    </source>
</evidence>
<keyword evidence="2" id="KW-0285">Flavoprotein</keyword>
<dbReference type="PROSITE" id="PS01136">
    <property type="entry name" value="UPF0034"/>
    <property type="match status" value="1"/>
</dbReference>